<evidence type="ECO:0000313" key="3">
    <source>
        <dbReference type="EMBL" id="KAF9877368.1"/>
    </source>
</evidence>
<dbReference type="Proteomes" id="UP000781932">
    <property type="component" value="Unassembled WGS sequence"/>
</dbReference>
<gene>
    <name evidence="3" type="ORF">CkaCkLH20_05068</name>
</gene>
<feature type="region of interest" description="Disordered" evidence="2">
    <location>
        <begin position="173"/>
        <end position="214"/>
    </location>
</feature>
<dbReference type="AlphaFoldDB" id="A0A9P6I6P3"/>
<dbReference type="GeneID" id="62160861"/>
<name>A0A9P6I6P3_9PEZI</name>
<protein>
    <submittedName>
        <fullName evidence="3">Uncharacterized protein</fullName>
    </submittedName>
</protein>
<evidence type="ECO:0000256" key="1">
    <source>
        <dbReference type="SAM" id="Coils"/>
    </source>
</evidence>
<evidence type="ECO:0000256" key="2">
    <source>
        <dbReference type="SAM" id="MobiDB-lite"/>
    </source>
</evidence>
<keyword evidence="1" id="KW-0175">Coiled coil</keyword>
<dbReference type="OrthoDB" id="4803144at2759"/>
<keyword evidence="4" id="KW-1185">Reference proteome</keyword>
<reference evidence="3" key="1">
    <citation type="submission" date="2020-03" db="EMBL/GenBank/DDBJ databases">
        <authorList>
            <person name="He L."/>
        </authorList>
    </citation>
    <scope>NUCLEOTIDE SEQUENCE</scope>
    <source>
        <strain evidence="3">CkLH20</strain>
    </source>
</reference>
<sequence length="266" mass="29785">MCLSIKYVCSCSAPVPDEPMDAGEACQLSMMRDQFGDDDNRFNILHKALILHETVPLTINDKIRDHVCQTEGCSSNPGTEFTSGSHPDFGSMARCPGCDNVFSVAPGTVDDQQMPGKVRPFLSQHPDARVPILAKQFWPGYRCTAVNDGCLWSERTLKRVMNRLEAAREFMEWKPPSGFPGNPPPQQLDASEEEQNRGVEESVPSATRNGLPWSDEDVKTLLSMKDERVSDKDIAFVLRKTQKAVNSKLNNLRRAEERLEASRSRE</sequence>
<feature type="coiled-coil region" evidence="1">
    <location>
        <begin position="238"/>
        <end position="265"/>
    </location>
</feature>
<feature type="compositionally biased region" description="Pro residues" evidence="2">
    <location>
        <begin position="177"/>
        <end position="186"/>
    </location>
</feature>
<evidence type="ECO:0000313" key="4">
    <source>
        <dbReference type="Proteomes" id="UP000781932"/>
    </source>
</evidence>
<organism evidence="3 4">
    <name type="scientific">Colletotrichum karsti</name>
    <dbReference type="NCBI Taxonomy" id="1095194"/>
    <lineage>
        <taxon>Eukaryota</taxon>
        <taxon>Fungi</taxon>
        <taxon>Dikarya</taxon>
        <taxon>Ascomycota</taxon>
        <taxon>Pezizomycotina</taxon>
        <taxon>Sordariomycetes</taxon>
        <taxon>Hypocreomycetidae</taxon>
        <taxon>Glomerellales</taxon>
        <taxon>Glomerellaceae</taxon>
        <taxon>Colletotrichum</taxon>
        <taxon>Colletotrichum boninense species complex</taxon>
    </lineage>
</organism>
<dbReference type="RefSeq" id="XP_038746829.1">
    <property type="nucleotide sequence ID" value="XM_038887787.1"/>
</dbReference>
<accession>A0A9P6I6P3</accession>
<reference evidence="3" key="2">
    <citation type="submission" date="2020-11" db="EMBL/GenBank/DDBJ databases">
        <title>Whole genome sequencing of Colletotrichum sp.</title>
        <authorList>
            <person name="Li H."/>
        </authorList>
    </citation>
    <scope>NUCLEOTIDE SEQUENCE</scope>
    <source>
        <strain evidence="3">CkLH20</strain>
    </source>
</reference>
<proteinExistence type="predicted"/>
<dbReference type="EMBL" id="JAATWM020000014">
    <property type="protein sequence ID" value="KAF9877368.1"/>
    <property type="molecule type" value="Genomic_DNA"/>
</dbReference>
<comment type="caution">
    <text evidence="3">The sequence shown here is derived from an EMBL/GenBank/DDBJ whole genome shotgun (WGS) entry which is preliminary data.</text>
</comment>